<dbReference type="Pfam" id="PF00116">
    <property type="entry name" value="COX2"/>
    <property type="match status" value="1"/>
</dbReference>
<dbReference type="Proteomes" id="UP000270046">
    <property type="component" value="Chromosome"/>
</dbReference>
<comment type="function">
    <text evidence="11">Subunits I and II form the functional core of the enzyme complex. Electrons originating in cytochrome c are transferred via heme a and Cu(A) to the binuclear center formed by heme a3 and Cu(B).</text>
</comment>
<comment type="subcellular location">
    <subcellularLocation>
        <location evidence="10">Cell membrane</location>
        <topology evidence="10">Multi-pass membrane protein</topology>
    </subcellularLocation>
    <subcellularLocation>
        <location evidence="1">Membrane</location>
        <topology evidence="1">Multi-pass membrane protein</topology>
    </subcellularLocation>
</comment>
<evidence type="ECO:0000256" key="2">
    <source>
        <dbReference type="ARBA" id="ARBA00007866"/>
    </source>
</evidence>
<dbReference type="Gene3D" id="1.10.287.90">
    <property type="match status" value="1"/>
</dbReference>
<keyword evidence="9 12" id="KW-0472">Membrane</keyword>
<dbReference type="GO" id="GO:0005507">
    <property type="term" value="F:copper ion binding"/>
    <property type="evidence" value="ECO:0007669"/>
    <property type="project" value="InterPro"/>
</dbReference>
<keyword evidence="3 10" id="KW-0813">Transport</keyword>
<keyword evidence="13" id="KW-0732">Signal</keyword>
<sequence>MCTKIQNTKQLTKMGFRKLINSKKLLSFFAAFMLLGTNLLMAQTEAGGAAAGQAEAPKVDWTGVAYYVLIFFLICLGVAIVGKILKVYDLTLKMQGKKGLNWNTVMATICIVFLVAGLYGAYWSFTEQGSMTLPEAASEHGVKIDEMFTVTTILTMIVFFITQILLFTFLFRYRHSDKRRAHFLPHNNTIEKVWTIIPAIVLTILVVFGFFTWQKIMNSENLKEDINIDVTGHQFAWELRYPGKDGVLGPKDYTLVTGTNNLGVNFKKKASFDDLRVDTMYIPVNKSIRLNILAQDVIHSVYMPYFRVQLNAVPGLPTFFKFVPTITTAQMRSKLDDPKFEYTLYCNKICGGSHYNMQKVVRVVTEAEYQTWLSRQKPYLNDALRKELHFASANEQSNGSTNRLALNN</sequence>
<evidence type="ECO:0000256" key="5">
    <source>
        <dbReference type="ARBA" id="ARBA00022692"/>
    </source>
</evidence>
<evidence type="ECO:0000256" key="9">
    <source>
        <dbReference type="ARBA" id="ARBA00023136"/>
    </source>
</evidence>
<dbReference type="EMBL" id="CP032869">
    <property type="protein sequence ID" value="AYL98761.1"/>
    <property type="molecule type" value="Genomic_DNA"/>
</dbReference>
<keyword evidence="4 10" id="KW-0679">Respiratory chain</keyword>
<comment type="catalytic activity">
    <reaction evidence="11">
        <text>4 Fe(II)-[cytochrome c] + O2 + 8 H(+)(in) = 4 Fe(III)-[cytochrome c] + 2 H2O + 4 H(+)(out)</text>
        <dbReference type="Rhea" id="RHEA:11436"/>
        <dbReference type="Rhea" id="RHEA-COMP:10350"/>
        <dbReference type="Rhea" id="RHEA-COMP:14399"/>
        <dbReference type="ChEBI" id="CHEBI:15377"/>
        <dbReference type="ChEBI" id="CHEBI:15378"/>
        <dbReference type="ChEBI" id="CHEBI:15379"/>
        <dbReference type="ChEBI" id="CHEBI:29033"/>
        <dbReference type="ChEBI" id="CHEBI:29034"/>
        <dbReference type="EC" id="7.1.1.9"/>
    </reaction>
</comment>
<keyword evidence="7 10" id="KW-0249">Electron transport</keyword>
<evidence type="ECO:0000256" key="13">
    <source>
        <dbReference type="SAM" id="SignalP"/>
    </source>
</evidence>
<protein>
    <recommendedName>
        <fullName evidence="11">Cytochrome c oxidase subunit 2</fullName>
        <ecNumber evidence="11">7.1.1.9</ecNumber>
    </recommendedName>
</protein>
<name>A0A494VXD8_9SPHI</name>
<dbReference type="GO" id="GO:0042773">
    <property type="term" value="P:ATP synthesis coupled electron transport"/>
    <property type="evidence" value="ECO:0007669"/>
    <property type="project" value="TreeGrafter"/>
</dbReference>
<evidence type="ECO:0000313" key="16">
    <source>
        <dbReference type="EMBL" id="AYL98761.1"/>
    </source>
</evidence>
<dbReference type="SUPFAM" id="SSF81464">
    <property type="entry name" value="Cytochrome c oxidase subunit II-like, transmembrane region"/>
    <property type="match status" value="1"/>
</dbReference>
<dbReference type="OrthoDB" id="9781261at2"/>
<feature type="domain" description="Cytochrome oxidase subunit II copper A binding" evidence="14">
    <location>
        <begin position="223"/>
        <end position="375"/>
    </location>
</feature>
<dbReference type="PANTHER" id="PTHR22888">
    <property type="entry name" value="CYTOCHROME C OXIDASE, SUBUNIT II"/>
    <property type="match status" value="1"/>
</dbReference>
<evidence type="ECO:0000259" key="14">
    <source>
        <dbReference type="PROSITE" id="PS50857"/>
    </source>
</evidence>
<feature type="transmembrane region" description="Helical" evidence="12">
    <location>
        <begin position="193"/>
        <end position="213"/>
    </location>
</feature>
<evidence type="ECO:0000256" key="3">
    <source>
        <dbReference type="ARBA" id="ARBA00022448"/>
    </source>
</evidence>
<dbReference type="InterPro" id="IPR045187">
    <property type="entry name" value="CcO_II"/>
</dbReference>
<feature type="transmembrane region" description="Helical" evidence="12">
    <location>
        <begin position="105"/>
        <end position="125"/>
    </location>
</feature>
<evidence type="ECO:0000313" key="17">
    <source>
        <dbReference type="Proteomes" id="UP000270046"/>
    </source>
</evidence>
<dbReference type="InterPro" id="IPR011759">
    <property type="entry name" value="Cyt_c_oxidase_su2_TM_dom"/>
</dbReference>
<dbReference type="PROSITE" id="PS50857">
    <property type="entry name" value="COX2_CUA"/>
    <property type="match status" value="1"/>
</dbReference>
<keyword evidence="6" id="KW-1278">Translocase</keyword>
<dbReference type="InterPro" id="IPR008972">
    <property type="entry name" value="Cupredoxin"/>
</dbReference>
<evidence type="ECO:0000256" key="4">
    <source>
        <dbReference type="ARBA" id="ARBA00022660"/>
    </source>
</evidence>
<evidence type="ECO:0000256" key="8">
    <source>
        <dbReference type="ARBA" id="ARBA00022989"/>
    </source>
</evidence>
<evidence type="ECO:0000256" key="6">
    <source>
        <dbReference type="ARBA" id="ARBA00022967"/>
    </source>
</evidence>
<evidence type="ECO:0000259" key="15">
    <source>
        <dbReference type="PROSITE" id="PS50999"/>
    </source>
</evidence>
<keyword evidence="11" id="KW-0479">Metal-binding</keyword>
<dbReference type="Gene3D" id="2.60.40.420">
    <property type="entry name" value="Cupredoxins - blue copper proteins"/>
    <property type="match status" value="1"/>
</dbReference>
<organism evidence="16 17">
    <name type="scientific">Mucilaginibacter celer</name>
    <dbReference type="NCBI Taxonomy" id="2305508"/>
    <lineage>
        <taxon>Bacteria</taxon>
        <taxon>Pseudomonadati</taxon>
        <taxon>Bacteroidota</taxon>
        <taxon>Sphingobacteriia</taxon>
        <taxon>Sphingobacteriales</taxon>
        <taxon>Sphingobacteriaceae</taxon>
        <taxon>Mucilaginibacter</taxon>
    </lineage>
</organism>
<dbReference type="EC" id="7.1.1.9" evidence="11"/>
<gene>
    <name evidence="16" type="ORF">HYN43_027355</name>
</gene>
<feature type="chain" id="PRO_5019861013" description="Cytochrome c oxidase subunit 2" evidence="13">
    <location>
        <begin position="43"/>
        <end position="408"/>
    </location>
</feature>
<evidence type="ECO:0000256" key="12">
    <source>
        <dbReference type="SAM" id="Phobius"/>
    </source>
</evidence>
<dbReference type="GO" id="GO:0004129">
    <property type="term" value="F:cytochrome-c oxidase activity"/>
    <property type="evidence" value="ECO:0007669"/>
    <property type="project" value="UniProtKB-EC"/>
</dbReference>
<dbReference type="KEGG" id="muh:HYN43_027355"/>
<comment type="similarity">
    <text evidence="2 10">Belongs to the cytochrome c oxidase subunit 2 family.</text>
</comment>
<dbReference type="InterPro" id="IPR036257">
    <property type="entry name" value="Cyt_c_oxidase_su2_TM_sf"/>
</dbReference>
<keyword evidence="17" id="KW-1185">Reference proteome</keyword>
<proteinExistence type="inferred from homology"/>
<keyword evidence="5 10" id="KW-0812">Transmembrane</keyword>
<evidence type="ECO:0000256" key="11">
    <source>
        <dbReference type="RuleBase" id="RU004024"/>
    </source>
</evidence>
<dbReference type="PANTHER" id="PTHR22888:SF9">
    <property type="entry name" value="CYTOCHROME C OXIDASE SUBUNIT 2"/>
    <property type="match status" value="1"/>
</dbReference>
<dbReference type="PRINTS" id="PR01166">
    <property type="entry name" value="CYCOXIDASEII"/>
</dbReference>
<dbReference type="AlphaFoldDB" id="A0A494VXD8"/>
<feature type="domain" description="Cytochrome oxidase subunit II transmembrane region profile" evidence="15">
    <location>
        <begin position="125"/>
        <end position="220"/>
    </location>
</feature>
<keyword evidence="11" id="KW-0186">Copper</keyword>
<comment type="cofactor">
    <cofactor evidence="11">
        <name>Cu cation</name>
        <dbReference type="ChEBI" id="CHEBI:23378"/>
    </cofactor>
    <text evidence="11">Binds a copper A center.</text>
</comment>
<dbReference type="SUPFAM" id="SSF49503">
    <property type="entry name" value="Cupredoxins"/>
    <property type="match status" value="1"/>
</dbReference>
<accession>A0A494VXD8</accession>
<feature type="transmembrane region" description="Helical" evidence="12">
    <location>
        <begin position="153"/>
        <end position="173"/>
    </location>
</feature>
<evidence type="ECO:0000256" key="10">
    <source>
        <dbReference type="RuleBase" id="RU000456"/>
    </source>
</evidence>
<feature type="transmembrane region" description="Helical" evidence="12">
    <location>
        <begin position="64"/>
        <end position="85"/>
    </location>
</feature>
<evidence type="ECO:0000256" key="7">
    <source>
        <dbReference type="ARBA" id="ARBA00022982"/>
    </source>
</evidence>
<dbReference type="PROSITE" id="PS50999">
    <property type="entry name" value="COX2_TM"/>
    <property type="match status" value="1"/>
</dbReference>
<evidence type="ECO:0000256" key="1">
    <source>
        <dbReference type="ARBA" id="ARBA00004141"/>
    </source>
</evidence>
<feature type="signal peptide" evidence="13">
    <location>
        <begin position="1"/>
        <end position="42"/>
    </location>
</feature>
<dbReference type="GO" id="GO:0005886">
    <property type="term" value="C:plasma membrane"/>
    <property type="evidence" value="ECO:0007669"/>
    <property type="project" value="UniProtKB-SubCell"/>
</dbReference>
<keyword evidence="8 12" id="KW-1133">Transmembrane helix</keyword>
<reference evidence="16 17" key="1">
    <citation type="submission" date="2018-10" db="EMBL/GenBank/DDBJ databases">
        <title>Genome sequencing of Mucilaginibacter sp. HYN0043.</title>
        <authorList>
            <person name="Kim M."/>
            <person name="Yi H."/>
        </authorList>
    </citation>
    <scope>NUCLEOTIDE SEQUENCE [LARGE SCALE GENOMIC DNA]</scope>
    <source>
        <strain evidence="16 17">HYN0043</strain>
    </source>
</reference>
<dbReference type="InterPro" id="IPR002429">
    <property type="entry name" value="CcO_II-like_C"/>
</dbReference>
<dbReference type="Pfam" id="PF02790">
    <property type="entry name" value="COX2_TM"/>
    <property type="match status" value="1"/>
</dbReference>